<reference evidence="1 2" key="1">
    <citation type="submission" date="2017-04" db="EMBL/GenBank/DDBJ databases">
        <title>Complete genome sequence and characterization of temperature-dependent bacteriophage phiA8-29 infecting Aeromonas.</title>
        <authorList>
            <person name="He Y."/>
            <person name="Yang H."/>
        </authorList>
    </citation>
    <scope>NUCLEOTIDE SEQUENCE [LARGE SCALE GENOMIC DNA]</scope>
</reference>
<keyword evidence="2" id="KW-1185">Reference proteome</keyword>
<dbReference type="InterPro" id="IPR023197">
    <property type="entry name" value="Phage_T4_Gp59_dom_sf"/>
</dbReference>
<dbReference type="Proteomes" id="UP000221506">
    <property type="component" value="Segment"/>
</dbReference>
<accession>A0A1W6DYP7</accession>
<evidence type="ECO:0000313" key="1">
    <source>
        <dbReference type="EMBL" id="ARK07892.1"/>
    </source>
</evidence>
<name>A0A1W6DYP7_9CAUD</name>
<proteinExistence type="predicted"/>
<protein>
    <submittedName>
        <fullName evidence="1">Uncharacterized protein</fullName>
    </submittedName>
</protein>
<evidence type="ECO:0000313" key="2">
    <source>
        <dbReference type="Proteomes" id="UP000221506"/>
    </source>
</evidence>
<organism evidence="1 2">
    <name type="scientific">Aeromonas phage phiA8-29</name>
    <dbReference type="NCBI Taxonomy" id="1978922"/>
    <lineage>
        <taxon>Viruses</taxon>
        <taxon>Duplodnaviria</taxon>
        <taxon>Heunggongvirae</taxon>
        <taxon>Uroviricota</taxon>
        <taxon>Caudoviricetes</taxon>
        <taxon>Pantevenvirales</taxon>
        <taxon>Ackermannviridae</taxon>
        <taxon>Tedavirus</taxon>
        <taxon>Tedavirus A829</taxon>
    </lineage>
</organism>
<dbReference type="EMBL" id="KY914485">
    <property type="protein sequence ID" value="ARK07892.1"/>
    <property type="molecule type" value="Genomic_DNA"/>
</dbReference>
<sequence length="177" mass="20913">MNIFQQDRRRSFINNMKIENQGMLDLYRLLKSIDLHVKGDYDIVKYGRLQKLKEESFQKESTDLKQAVMSVFQNVVDDKWKFKISALCAIEFYLNGEPRAHTSRKMNFDPSKVLSYPALDDESFEWFKEGCYKTIGGEVSAVNPLFETEVLFINNFKRLVSWYNMEGTINREFFRTA</sequence>
<gene>
    <name evidence="1" type="ORF">phiA829_072</name>
</gene>
<dbReference type="SUPFAM" id="SSF48493">
    <property type="entry name" value="gene 59 helicase assembly protein"/>
    <property type="match status" value="1"/>
</dbReference>